<dbReference type="Pfam" id="PF12631">
    <property type="entry name" value="MnmE_helical"/>
    <property type="match status" value="1"/>
</dbReference>
<feature type="domain" description="MnmE helical" evidence="1">
    <location>
        <begin position="3"/>
        <end position="95"/>
    </location>
</feature>
<evidence type="ECO:0000313" key="3">
    <source>
        <dbReference type="Proteomes" id="UP001324993"/>
    </source>
</evidence>
<evidence type="ECO:0000259" key="1">
    <source>
        <dbReference type="Pfam" id="PF12631"/>
    </source>
</evidence>
<proteinExistence type="predicted"/>
<accession>A0ABZ0RG96</accession>
<dbReference type="Gene3D" id="1.20.120.430">
    <property type="entry name" value="tRNA modification GTPase MnmE domain 2"/>
    <property type="match status" value="1"/>
</dbReference>
<dbReference type="SUPFAM" id="SSF116878">
    <property type="entry name" value="TrmE connector domain"/>
    <property type="match status" value="1"/>
</dbReference>
<sequence length="98" mass="10724">MLERKGIAELREVWQQSIDASLTQPQSDGVVVNARHAMSLGEAVEALELASAKLRDGELSELIAADLRDAVESIGQVVGRVDNERMLDSLFKQFCIGK</sequence>
<organism evidence="2 3">
    <name type="scientific">Coraliomargarita algicola</name>
    <dbReference type="NCBI Taxonomy" id="3092156"/>
    <lineage>
        <taxon>Bacteria</taxon>
        <taxon>Pseudomonadati</taxon>
        <taxon>Verrucomicrobiota</taxon>
        <taxon>Opitutia</taxon>
        <taxon>Puniceicoccales</taxon>
        <taxon>Coraliomargaritaceae</taxon>
        <taxon>Coraliomargarita</taxon>
    </lineage>
</organism>
<keyword evidence="3" id="KW-1185">Reference proteome</keyword>
<dbReference type="InterPro" id="IPR027368">
    <property type="entry name" value="MnmE_dom2"/>
</dbReference>
<protein>
    <recommendedName>
        <fullName evidence="1">MnmE helical domain-containing protein</fullName>
    </recommendedName>
</protein>
<dbReference type="EMBL" id="CP138858">
    <property type="protein sequence ID" value="WPJ94078.1"/>
    <property type="molecule type" value="Genomic_DNA"/>
</dbReference>
<gene>
    <name evidence="2" type="ORF">SH580_11600</name>
</gene>
<reference evidence="2 3" key="1">
    <citation type="submission" date="2023-11" db="EMBL/GenBank/DDBJ databases">
        <title>Coraliomargarita sp. nov., isolated from marine algae.</title>
        <authorList>
            <person name="Lee J.K."/>
            <person name="Baek J.H."/>
            <person name="Kim J.M."/>
            <person name="Choi D.G."/>
            <person name="Jeon C.O."/>
        </authorList>
    </citation>
    <scope>NUCLEOTIDE SEQUENCE [LARGE SCALE GENOMIC DNA]</scope>
    <source>
        <strain evidence="2 3">J2-16</strain>
    </source>
</reference>
<dbReference type="InterPro" id="IPR025867">
    <property type="entry name" value="MnmE_helical"/>
</dbReference>
<dbReference type="Proteomes" id="UP001324993">
    <property type="component" value="Chromosome"/>
</dbReference>
<name>A0ABZ0RG96_9BACT</name>
<evidence type="ECO:0000313" key="2">
    <source>
        <dbReference type="EMBL" id="WPJ94078.1"/>
    </source>
</evidence>